<proteinExistence type="predicted"/>
<gene>
    <name evidence="8" type="ORF">ACFOSU_02470</name>
</gene>
<evidence type="ECO:0000256" key="6">
    <source>
        <dbReference type="ARBA" id="ARBA00023136"/>
    </source>
</evidence>
<name>A0ABV7EM24_9GAMM</name>
<comment type="caution">
    <text evidence="8">The sequence shown here is derived from an EMBL/GenBank/DDBJ whole genome shotgun (WGS) entry which is preliminary data.</text>
</comment>
<feature type="transmembrane region" description="Helical" evidence="7">
    <location>
        <begin position="170"/>
        <end position="189"/>
    </location>
</feature>
<dbReference type="Pfam" id="PF03547">
    <property type="entry name" value="Mem_trans"/>
    <property type="match status" value="1"/>
</dbReference>
<evidence type="ECO:0000256" key="4">
    <source>
        <dbReference type="ARBA" id="ARBA00022692"/>
    </source>
</evidence>
<dbReference type="Proteomes" id="UP001595462">
    <property type="component" value="Unassembled WGS sequence"/>
</dbReference>
<dbReference type="RefSeq" id="WP_380686117.1">
    <property type="nucleotide sequence ID" value="NZ_JBHRSS010000001.1"/>
</dbReference>
<protein>
    <submittedName>
        <fullName evidence="8">AEC family transporter</fullName>
    </submittedName>
</protein>
<feature type="transmembrane region" description="Helical" evidence="7">
    <location>
        <begin position="195"/>
        <end position="216"/>
    </location>
</feature>
<feature type="transmembrane region" description="Helical" evidence="7">
    <location>
        <begin position="38"/>
        <end position="58"/>
    </location>
</feature>
<keyword evidence="4 7" id="KW-0812">Transmembrane</keyword>
<feature type="transmembrane region" description="Helical" evidence="7">
    <location>
        <begin position="6"/>
        <end position="22"/>
    </location>
</feature>
<keyword evidence="3" id="KW-1003">Cell membrane</keyword>
<organism evidence="8 9">
    <name type="scientific">Salinisphaera aquimarina</name>
    <dbReference type="NCBI Taxonomy" id="2094031"/>
    <lineage>
        <taxon>Bacteria</taxon>
        <taxon>Pseudomonadati</taxon>
        <taxon>Pseudomonadota</taxon>
        <taxon>Gammaproteobacteria</taxon>
        <taxon>Salinisphaerales</taxon>
        <taxon>Salinisphaeraceae</taxon>
        <taxon>Salinisphaera</taxon>
    </lineage>
</organism>
<evidence type="ECO:0000256" key="7">
    <source>
        <dbReference type="SAM" id="Phobius"/>
    </source>
</evidence>
<evidence type="ECO:0000256" key="1">
    <source>
        <dbReference type="ARBA" id="ARBA00004141"/>
    </source>
</evidence>
<evidence type="ECO:0000313" key="9">
    <source>
        <dbReference type="Proteomes" id="UP001595462"/>
    </source>
</evidence>
<dbReference type="EMBL" id="JBHRSS010000001">
    <property type="protein sequence ID" value="MFC3102752.1"/>
    <property type="molecule type" value="Genomic_DNA"/>
</dbReference>
<dbReference type="PANTHER" id="PTHR36838">
    <property type="entry name" value="AUXIN EFFLUX CARRIER FAMILY PROTEIN"/>
    <property type="match status" value="1"/>
</dbReference>
<sequence>MASVTNVLLPIFGLILAGYLCRRTHRLGDTAASELNRFVVWLCLPALLFESTATASWTQIWHPGFVAVSVISTMAVFGATLLYRLRGPRHLADASIDALGAAYANTGYIGIPLCVLVLGDDGLVPALIATLVVVCVLFAIAVVCVEVGLQTERTLHRAVIKVVFALARNPLVVAPVLGGLWAASGLTLFEPAAKFLHLMGLATTPCALVSLGAFLAQSRREKSSGAPALVTLKLIVQPALAWILAVYVFDLPLFWAQAALLLAALPTGTGPYMLAEFYGREASVVSSTILLSTLGSLITLSLCLYLISA</sequence>
<feature type="transmembrane region" description="Helical" evidence="7">
    <location>
        <begin position="95"/>
        <end position="118"/>
    </location>
</feature>
<keyword evidence="9" id="KW-1185">Reference proteome</keyword>
<keyword evidence="5 7" id="KW-1133">Transmembrane helix</keyword>
<evidence type="ECO:0000256" key="3">
    <source>
        <dbReference type="ARBA" id="ARBA00022475"/>
    </source>
</evidence>
<comment type="subcellular location">
    <subcellularLocation>
        <location evidence="1">Membrane</location>
        <topology evidence="1">Multi-pass membrane protein</topology>
    </subcellularLocation>
</comment>
<dbReference type="InterPro" id="IPR004776">
    <property type="entry name" value="Mem_transp_PIN-like"/>
</dbReference>
<accession>A0ABV7EM24</accession>
<feature type="transmembrane region" description="Helical" evidence="7">
    <location>
        <begin position="64"/>
        <end position="83"/>
    </location>
</feature>
<dbReference type="PANTHER" id="PTHR36838:SF3">
    <property type="entry name" value="TRANSPORTER AUXIN EFFLUX CARRIER EC FAMILY"/>
    <property type="match status" value="1"/>
</dbReference>
<evidence type="ECO:0000313" key="8">
    <source>
        <dbReference type="EMBL" id="MFC3102752.1"/>
    </source>
</evidence>
<feature type="transmembrane region" description="Helical" evidence="7">
    <location>
        <begin position="287"/>
        <end position="307"/>
    </location>
</feature>
<feature type="transmembrane region" description="Helical" evidence="7">
    <location>
        <begin position="124"/>
        <end position="149"/>
    </location>
</feature>
<reference evidence="9" key="1">
    <citation type="journal article" date="2019" name="Int. J. Syst. Evol. Microbiol.">
        <title>The Global Catalogue of Microorganisms (GCM) 10K type strain sequencing project: providing services to taxonomists for standard genome sequencing and annotation.</title>
        <authorList>
            <consortium name="The Broad Institute Genomics Platform"/>
            <consortium name="The Broad Institute Genome Sequencing Center for Infectious Disease"/>
            <person name="Wu L."/>
            <person name="Ma J."/>
        </authorList>
    </citation>
    <scope>NUCLEOTIDE SEQUENCE [LARGE SCALE GENOMIC DNA]</scope>
    <source>
        <strain evidence="9">KCTC 52640</strain>
    </source>
</reference>
<evidence type="ECO:0000256" key="2">
    <source>
        <dbReference type="ARBA" id="ARBA00022448"/>
    </source>
</evidence>
<keyword evidence="2" id="KW-0813">Transport</keyword>
<keyword evidence="6 7" id="KW-0472">Membrane</keyword>
<evidence type="ECO:0000256" key="5">
    <source>
        <dbReference type="ARBA" id="ARBA00022989"/>
    </source>
</evidence>